<dbReference type="Pfam" id="PF00596">
    <property type="entry name" value="Aldolase_II"/>
    <property type="match status" value="1"/>
</dbReference>
<name>A0A382P9B8_9ZZZZ</name>
<evidence type="ECO:0000313" key="2">
    <source>
        <dbReference type="EMBL" id="SVC69205.1"/>
    </source>
</evidence>
<feature type="non-terminal residue" evidence="2">
    <location>
        <position position="1"/>
    </location>
</feature>
<feature type="domain" description="Class II aldolase/adducin N-terminal" evidence="1">
    <location>
        <begin position="2"/>
        <end position="42"/>
    </location>
</feature>
<proteinExistence type="predicted"/>
<gene>
    <name evidence="2" type="ORF">METZ01_LOCUS322059</name>
</gene>
<dbReference type="AlphaFoldDB" id="A0A382P9B8"/>
<reference evidence="2" key="1">
    <citation type="submission" date="2018-05" db="EMBL/GenBank/DDBJ databases">
        <authorList>
            <person name="Lanie J.A."/>
            <person name="Ng W.-L."/>
            <person name="Kazmierczak K.M."/>
            <person name="Andrzejewski T.M."/>
            <person name="Davidsen T.M."/>
            <person name="Wayne K.J."/>
            <person name="Tettelin H."/>
            <person name="Glass J.I."/>
            <person name="Rusch D."/>
            <person name="Podicherti R."/>
            <person name="Tsui H.-C.T."/>
            <person name="Winkler M.E."/>
        </authorList>
    </citation>
    <scope>NUCLEOTIDE SEQUENCE</scope>
</reference>
<accession>A0A382P9B8</accession>
<protein>
    <recommendedName>
        <fullName evidence="1">Class II aldolase/adducin N-terminal domain-containing protein</fullName>
    </recommendedName>
</protein>
<organism evidence="2">
    <name type="scientific">marine metagenome</name>
    <dbReference type="NCBI Taxonomy" id="408172"/>
    <lineage>
        <taxon>unclassified sequences</taxon>
        <taxon>metagenomes</taxon>
        <taxon>ecological metagenomes</taxon>
    </lineage>
</organism>
<dbReference type="EMBL" id="UINC01105343">
    <property type="protein sequence ID" value="SVC69205.1"/>
    <property type="molecule type" value="Genomic_DNA"/>
</dbReference>
<dbReference type="InterPro" id="IPR036409">
    <property type="entry name" value="Aldolase_II/adducin_N_sf"/>
</dbReference>
<evidence type="ECO:0000259" key="1">
    <source>
        <dbReference type="Pfam" id="PF00596"/>
    </source>
</evidence>
<dbReference type="Gene3D" id="3.40.225.10">
    <property type="entry name" value="Class II aldolase/adducin N-terminal domain"/>
    <property type="match status" value="1"/>
</dbReference>
<dbReference type="InterPro" id="IPR001303">
    <property type="entry name" value="Aldolase_II/adducin_N"/>
</dbReference>
<dbReference type="SUPFAM" id="SSF53639">
    <property type="entry name" value="AraD/HMP-PK domain-like"/>
    <property type="match status" value="1"/>
</dbReference>
<sequence length="43" mass="4494">FHPGDMALAEAVEKLAKAHHAVLLTNHCPVITGKDLDTTADAA</sequence>